<dbReference type="Gene3D" id="1.10.4100.10">
    <property type="entry name" value="2-methylcitrate dehydratase PrpD"/>
    <property type="match status" value="1"/>
</dbReference>
<feature type="domain" description="MmgE/PrpD C-terminal" evidence="3">
    <location>
        <begin position="290"/>
        <end position="443"/>
    </location>
</feature>
<dbReference type="Proteomes" id="UP000515847">
    <property type="component" value="Chromosome"/>
</dbReference>
<name>A0A7G6E6B8_THEFR</name>
<evidence type="ECO:0000313" key="4">
    <source>
        <dbReference type="EMBL" id="QNB47622.1"/>
    </source>
</evidence>
<dbReference type="Gene3D" id="3.30.1330.120">
    <property type="entry name" value="2-methylcitrate dehydratase PrpD"/>
    <property type="match status" value="1"/>
</dbReference>
<feature type="domain" description="MmgE/PrpD N-terminal" evidence="2">
    <location>
        <begin position="27"/>
        <end position="269"/>
    </location>
</feature>
<dbReference type="RefSeq" id="WP_051965675.1">
    <property type="nucleotide sequence ID" value="NZ_CP045798.1"/>
</dbReference>
<comment type="similarity">
    <text evidence="1">Belongs to the PrpD family.</text>
</comment>
<dbReference type="InterPro" id="IPR045336">
    <property type="entry name" value="MmgE_PrpD_N"/>
</dbReference>
<keyword evidence="5" id="KW-1185">Reference proteome</keyword>
<dbReference type="OrthoDB" id="9791416at2"/>
<organism evidence="4 5">
    <name type="scientific">Thermanaerosceptrum fracticalcis</name>
    <dbReference type="NCBI Taxonomy" id="1712410"/>
    <lineage>
        <taxon>Bacteria</taxon>
        <taxon>Bacillati</taxon>
        <taxon>Bacillota</taxon>
        <taxon>Clostridia</taxon>
        <taxon>Eubacteriales</taxon>
        <taxon>Peptococcaceae</taxon>
        <taxon>Thermanaerosceptrum</taxon>
    </lineage>
</organism>
<dbReference type="InterPro" id="IPR036148">
    <property type="entry name" value="MmgE/PrpD_sf"/>
</dbReference>
<dbReference type="InterPro" id="IPR042183">
    <property type="entry name" value="MmgE/PrpD_sf_1"/>
</dbReference>
<dbReference type="Pfam" id="PF03972">
    <property type="entry name" value="MmgE_PrpD_N"/>
    <property type="match status" value="1"/>
</dbReference>
<protein>
    <submittedName>
        <fullName evidence="4">MmgE/PrpD family protein</fullName>
    </submittedName>
</protein>
<sequence length="471" mass="51858">MRLLPCVVVHNCRIKDGDEFMTTVTGKLAEYLDKLQFEDLPEKVTAQTKYCLLDALGCGLGAVEHPDIKKMAEALLNYDNASNSSVWGMNKKTSLGTAVFINSSMVHTFDFDDAHKMGKVHAGAVIIPVALALAEIIPITGKQLITAVVGAYEVMLRIAIGIGSSSHRLKGWHNTGTCGTFGAAAVAGKLLGLTPQQFIYAFGNAGTQSSGLWAFSADGSSSKKLHAGKAAQSGLTSALLAKKDFTGPSQIIEAEDGGLFRAVSDEYNYERVTKDLGSTFQITDVSYKPYPCCRTIHPSIDAALQVREQGLNPDDIEEIKVYTYKVAKVQNDLPLPPQNGMIAQFNLPFIVAAALFEGPIGMQHFEERYYRDEKILALAEKVKVLLDEEIEKDYPAKWKCRMEVTAKDGRQYFGYTDAAKGDPMNPLSKEQHYAKFHNLLKNTRIDVPKLLKVVENLEEMENVRELIQIII</sequence>
<dbReference type="InterPro" id="IPR045337">
    <property type="entry name" value="MmgE_PrpD_C"/>
</dbReference>
<evidence type="ECO:0000259" key="3">
    <source>
        <dbReference type="Pfam" id="PF19305"/>
    </source>
</evidence>
<reference evidence="4 5" key="1">
    <citation type="journal article" date="2019" name="Front. Microbiol.">
        <title>Thermoanaerosceptrum fracticalcis gen. nov. sp. nov., a Novel Fumarate-Fermenting Microorganism From a Deep Fractured Carbonate Aquifer of the US Great Basin.</title>
        <authorList>
            <person name="Hamilton-Brehm S.D."/>
            <person name="Stewart L.E."/>
            <person name="Zavarin M."/>
            <person name="Caldwell M."/>
            <person name="Lawson P.A."/>
            <person name="Onstott T.C."/>
            <person name="Grzymski J."/>
            <person name="Neveux I."/>
            <person name="Lollar B.S."/>
            <person name="Russell C.E."/>
            <person name="Moser D.P."/>
        </authorList>
    </citation>
    <scope>NUCLEOTIDE SEQUENCE [LARGE SCALE GENOMIC DNA]</scope>
    <source>
        <strain evidence="4 5">DRI-13</strain>
    </source>
</reference>
<dbReference type="PANTHER" id="PTHR16943:SF8">
    <property type="entry name" value="2-METHYLCITRATE DEHYDRATASE"/>
    <property type="match status" value="1"/>
</dbReference>
<dbReference type="InterPro" id="IPR042188">
    <property type="entry name" value="MmgE/PrpD_sf_2"/>
</dbReference>
<evidence type="ECO:0000259" key="2">
    <source>
        <dbReference type="Pfam" id="PF03972"/>
    </source>
</evidence>
<dbReference type="SUPFAM" id="SSF103378">
    <property type="entry name" value="2-methylcitrate dehydratase PrpD"/>
    <property type="match status" value="1"/>
</dbReference>
<gene>
    <name evidence="4" type="ORF">BR63_15880</name>
</gene>
<dbReference type="AlphaFoldDB" id="A0A7G6E6B8"/>
<dbReference type="PANTHER" id="PTHR16943">
    <property type="entry name" value="2-METHYLCITRATE DEHYDRATASE-RELATED"/>
    <property type="match status" value="1"/>
</dbReference>
<accession>A0A7G6E6B8</accession>
<evidence type="ECO:0000256" key="1">
    <source>
        <dbReference type="ARBA" id="ARBA00006174"/>
    </source>
</evidence>
<evidence type="ECO:0000313" key="5">
    <source>
        <dbReference type="Proteomes" id="UP000515847"/>
    </source>
</evidence>
<dbReference type="GO" id="GO:0016829">
    <property type="term" value="F:lyase activity"/>
    <property type="evidence" value="ECO:0007669"/>
    <property type="project" value="InterPro"/>
</dbReference>
<dbReference type="KEGG" id="tfr:BR63_15880"/>
<dbReference type="Pfam" id="PF19305">
    <property type="entry name" value="MmgE_PrpD_C"/>
    <property type="match status" value="1"/>
</dbReference>
<proteinExistence type="inferred from homology"/>
<dbReference type="EMBL" id="CP045798">
    <property type="protein sequence ID" value="QNB47622.1"/>
    <property type="molecule type" value="Genomic_DNA"/>
</dbReference>
<dbReference type="InterPro" id="IPR005656">
    <property type="entry name" value="MmgE_PrpD"/>
</dbReference>